<reference evidence="1 2" key="1">
    <citation type="journal article" date="2007" name="Proc. Natl. Acad. Sci. U.S.A.">
        <title>Characterization of a marine gammaproteobacterium capable of aerobic anoxygenic photosynthesis.</title>
        <authorList>
            <person name="Fuchs B.M."/>
            <person name="Spring S."/>
            <person name="Teeling H."/>
            <person name="Quast C."/>
            <person name="Wulf J."/>
            <person name="Schattenhofer M."/>
            <person name="Yan S."/>
            <person name="Ferriera S."/>
            <person name="Johnson J."/>
            <person name="Glockner F.O."/>
            <person name="Amann R."/>
        </authorList>
    </citation>
    <scope>NUCLEOTIDE SEQUENCE [LARGE SCALE GENOMIC DNA]</scope>
    <source>
        <strain evidence="1">KT71</strain>
    </source>
</reference>
<dbReference type="HOGENOM" id="CLU_195979_1_1_6"/>
<dbReference type="Proteomes" id="UP000019205">
    <property type="component" value="Chromosome"/>
</dbReference>
<dbReference type="RefSeq" id="WP_023659517.1">
    <property type="nucleotide sequence ID" value="NZ_CM002299.1"/>
</dbReference>
<name>A4A3H3_9GAMM</name>
<accession>A4A3H3</accession>
<dbReference type="PROSITE" id="PS51257">
    <property type="entry name" value="PROKAR_LIPOPROTEIN"/>
    <property type="match status" value="1"/>
</dbReference>
<evidence type="ECO:0000313" key="1">
    <source>
        <dbReference type="EMBL" id="EAQ99246.2"/>
    </source>
</evidence>
<keyword evidence="2" id="KW-1185">Reference proteome</keyword>
<reference evidence="1 2" key="2">
    <citation type="journal article" date="2009" name="PLoS ONE">
        <title>The photosynthetic apparatus and its regulation in the aerobic gammaproteobacterium Congregibacter litoralis gen. nov., sp. nov.</title>
        <authorList>
            <person name="Spring S."/>
            <person name="Lunsdorf H."/>
            <person name="Fuchs B.M."/>
            <person name="Tindall B.J."/>
        </authorList>
    </citation>
    <scope>NUCLEOTIDE SEQUENCE [LARGE SCALE GENOMIC DNA]</scope>
    <source>
        <strain evidence="1">KT71</strain>
    </source>
</reference>
<proteinExistence type="predicted"/>
<organism evidence="1 2">
    <name type="scientific">Congregibacter litoralis KT71</name>
    <dbReference type="NCBI Taxonomy" id="314285"/>
    <lineage>
        <taxon>Bacteria</taxon>
        <taxon>Pseudomonadati</taxon>
        <taxon>Pseudomonadota</taxon>
        <taxon>Gammaproteobacteria</taxon>
        <taxon>Cellvibrionales</taxon>
        <taxon>Halieaceae</taxon>
        <taxon>Congregibacter</taxon>
    </lineage>
</organism>
<protein>
    <recommendedName>
        <fullName evidence="3">Lipoprotein</fullName>
    </recommendedName>
</protein>
<dbReference type="EMBL" id="AAOA02000001">
    <property type="protein sequence ID" value="EAQ99246.2"/>
    <property type="molecule type" value="Genomic_DNA"/>
</dbReference>
<comment type="caution">
    <text evidence="1">The sequence shown here is derived from an EMBL/GenBank/DDBJ whole genome shotgun (WGS) entry which is preliminary data.</text>
</comment>
<gene>
    <name evidence="1" type="ORF">KT71_16291</name>
</gene>
<dbReference type="OrthoDB" id="5801940at2"/>
<dbReference type="AlphaFoldDB" id="A4A3H3"/>
<evidence type="ECO:0008006" key="3">
    <source>
        <dbReference type="Google" id="ProtNLM"/>
    </source>
</evidence>
<sequence length="67" mass="7740">MKTTLALCVLPLLCACSKQQVYTAIQDNQRFECSKLPEAQAEKCMSQFDTSYEEYEEALQGVDRERR</sequence>
<evidence type="ECO:0000313" key="2">
    <source>
        <dbReference type="Proteomes" id="UP000019205"/>
    </source>
</evidence>
<dbReference type="STRING" id="314285.KT71_16291"/>